<dbReference type="PANTHER" id="PTHR43557:SF2">
    <property type="entry name" value="RIESKE DOMAIN-CONTAINING PROTEIN-RELATED"/>
    <property type="match status" value="1"/>
</dbReference>
<dbReference type="EMBL" id="JBEPFB010000013">
    <property type="protein sequence ID" value="MER7376193.1"/>
    <property type="molecule type" value="Genomic_DNA"/>
</dbReference>
<dbReference type="PRINTS" id="PR00411">
    <property type="entry name" value="PNDRDTASEI"/>
</dbReference>
<keyword evidence="8" id="KW-1185">Reference proteome</keyword>
<dbReference type="InterPro" id="IPR036188">
    <property type="entry name" value="FAD/NAD-bd_sf"/>
</dbReference>
<dbReference type="InterPro" id="IPR050446">
    <property type="entry name" value="FAD-oxidoreductase/Apoptosis"/>
</dbReference>
<dbReference type="Proteomes" id="UP001486207">
    <property type="component" value="Unassembled WGS sequence"/>
</dbReference>
<feature type="domain" description="Reductase C-terminal" evidence="6">
    <location>
        <begin position="320"/>
        <end position="405"/>
    </location>
</feature>
<evidence type="ECO:0000313" key="8">
    <source>
        <dbReference type="Proteomes" id="UP001486207"/>
    </source>
</evidence>
<sequence length="407" mass="44178">MSTFVIVGGGLAAGKAAEALREHGHGGRIVIIGDEREKPYVRPPLSKGYLLGKEERDSIFVHPDDWYREHEVDLLLGTRAGAIDPRARQVALEDDSRLSYDKLLLATGSSPRRLTVPGADLDNVLYLRRVEDSERLKSAFAAGRRIVVIGAGWIGLETAAAARTAGAEVTVLEHSALPLLKVLGREAAEVFAALHTDHGVELLPEVRVDSLTGTDSRVTGVRLTDGRQLPADAVVVGIGITPNVGLAEHAGLEVRDGIVTDERLRTSVADIHAAGDVANAYHPLLGRHLRVEHWANALNQPEVAAQSMLGKDAVYDRLPYFYTDQYDLGMEYTGYAEPGGYDRVVFRGDVAGRRFVAFWMAGRRVLAGMNVNVWDVIDRIRALVLSGADVDDALLADPDVPLDRVLP</sequence>
<dbReference type="PRINTS" id="PR00368">
    <property type="entry name" value="FADPNR"/>
</dbReference>
<evidence type="ECO:0000259" key="6">
    <source>
        <dbReference type="Pfam" id="PF14759"/>
    </source>
</evidence>
<comment type="caution">
    <text evidence="7">The sequence shown here is derived from an EMBL/GenBank/DDBJ whole genome shotgun (WGS) entry which is preliminary data.</text>
</comment>
<dbReference type="InterPro" id="IPR023753">
    <property type="entry name" value="FAD/NAD-binding_dom"/>
</dbReference>
<keyword evidence="4" id="KW-0560">Oxidoreductase</keyword>
<dbReference type="RefSeq" id="WP_190073197.1">
    <property type="nucleotide sequence ID" value="NZ_BNBM01000013.1"/>
</dbReference>
<evidence type="ECO:0000256" key="3">
    <source>
        <dbReference type="ARBA" id="ARBA00022827"/>
    </source>
</evidence>
<evidence type="ECO:0000313" key="7">
    <source>
        <dbReference type="EMBL" id="MER7376193.1"/>
    </source>
</evidence>
<dbReference type="SUPFAM" id="SSF51905">
    <property type="entry name" value="FAD/NAD(P)-binding domain"/>
    <property type="match status" value="1"/>
</dbReference>
<dbReference type="Pfam" id="PF14759">
    <property type="entry name" value="Reductase_C"/>
    <property type="match status" value="1"/>
</dbReference>
<comment type="cofactor">
    <cofactor evidence="1">
        <name>FAD</name>
        <dbReference type="ChEBI" id="CHEBI:57692"/>
    </cofactor>
</comment>
<dbReference type="Gene3D" id="3.30.390.30">
    <property type="match status" value="1"/>
</dbReference>
<dbReference type="InterPro" id="IPR016156">
    <property type="entry name" value="FAD/NAD-linked_Rdtase_dimer_sf"/>
</dbReference>
<organism evidence="7 8">
    <name type="scientific">Streptomyces lanatus</name>
    <dbReference type="NCBI Taxonomy" id="66900"/>
    <lineage>
        <taxon>Bacteria</taxon>
        <taxon>Bacillati</taxon>
        <taxon>Actinomycetota</taxon>
        <taxon>Actinomycetes</taxon>
        <taxon>Kitasatosporales</taxon>
        <taxon>Streptomycetaceae</taxon>
        <taxon>Streptomyces</taxon>
    </lineage>
</organism>
<dbReference type="Pfam" id="PF07992">
    <property type="entry name" value="Pyr_redox_2"/>
    <property type="match status" value="1"/>
</dbReference>
<evidence type="ECO:0000256" key="2">
    <source>
        <dbReference type="ARBA" id="ARBA00022630"/>
    </source>
</evidence>
<evidence type="ECO:0000256" key="1">
    <source>
        <dbReference type="ARBA" id="ARBA00001974"/>
    </source>
</evidence>
<gene>
    <name evidence="7" type="ORF">ABT384_26535</name>
</gene>
<dbReference type="PANTHER" id="PTHR43557">
    <property type="entry name" value="APOPTOSIS-INDUCING FACTOR 1"/>
    <property type="match status" value="1"/>
</dbReference>
<protein>
    <submittedName>
        <fullName evidence="7">FAD-dependent oxidoreductase</fullName>
    </submittedName>
</protein>
<accession>A0ABV1XX76</accession>
<dbReference type="InterPro" id="IPR028202">
    <property type="entry name" value="Reductase_C"/>
</dbReference>
<name>A0ABV1XX76_9ACTN</name>
<dbReference type="Gene3D" id="3.50.50.60">
    <property type="entry name" value="FAD/NAD(P)-binding domain"/>
    <property type="match status" value="2"/>
</dbReference>
<evidence type="ECO:0000256" key="4">
    <source>
        <dbReference type="ARBA" id="ARBA00023002"/>
    </source>
</evidence>
<keyword evidence="2" id="KW-0285">Flavoprotein</keyword>
<dbReference type="SUPFAM" id="SSF55424">
    <property type="entry name" value="FAD/NAD-linked reductases, dimerisation (C-terminal) domain"/>
    <property type="match status" value="1"/>
</dbReference>
<feature type="domain" description="FAD/NAD(P)-binding" evidence="5">
    <location>
        <begin position="4"/>
        <end position="300"/>
    </location>
</feature>
<keyword evidence="3" id="KW-0274">FAD</keyword>
<evidence type="ECO:0000259" key="5">
    <source>
        <dbReference type="Pfam" id="PF07992"/>
    </source>
</evidence>
<proteinExistence type="predicted"/>
<reference evidence="7 8" key="1">
    <citation type="submission" date="2024-06" db="EMBL/GenBank/DDBJ databases">
        <title>The Natural Products Discovery Center: Release of the First 8490 Sequenced Strains for Exploring Actinobacteria Biosynthetic Diversity.</title>
        <authorList>
            <person name="Kalkreuter E."/>
            <person name="Kautsar S.A."/>
            <person name="Yang D."/>
            <person name="Bader C.D."/>
            <person name="Teijaro C.N."/>
            <person name="Fluegel L."/>
            <person name="Davis C.M."/>
            <person name="Simpson J.R."/>
            <person name="Lauterbach L."/>
            <person name="Steele A.D."/>
            <person name="Gui C."/>
            <person name="Meng S."/>
            <person name="Li G."/>
            <person name="Viehrig K."/>
            <person name="Ye F."/>
            <person name="Su P."/>
            <person name="Kiefer A.F."/>
            <person name="Nichols A."/>
            <person name="Cepeda A.J."/>
            <person name="Yan W."/>
            <person name="Fan B."/>
            <person name="Jiang Y."/>
            <person name="Adhikari A."/>
            <person name="Zheng C.-J."/>
            <person name="Schuster L."/>
            <person name="Cowan T.M."/>
            <person name="Smanski M.J."/>
            <person name="Chevrette M.G."/>
            <person name="De Carvalho L.P.S."/>
            <person name="Shen B."/>
        </authorList>
    </citation>
    <scope>NUCLEOTIDE SEQUENCE [LARGE SCALE GENOMIC DNA]</scope>
    <source>
        <strain evidence="7 8">NPDC000155</strain>
    </source>
</reference>